<name>A0AAN7Z0E7_9MYCE</name>
<evidence type="ECO:0000313" key="2">
    <source>
        <dbReference type="EMBL" id="KAK5583177.1"/>
    </source>
</evidence>
<evidence type="ECO:0000313" key="3">
    <source>
        <dbReference type="Proteomes" id="UP001344447"/>
    </source>
</evidence>
<reference evidence="2 3" key="1">
    <citation type="submission" date="2023-11" db="EMBL/GenBank/DDBJ databases">
        <title>Dfirmibasis_genome.</title>
        <authorList>
            <person name="Edelbroek B."/>
            <person name="Kjellin J."/>
            <person name="Jerlstrom-Hultqvist J."/>
            <person name="Soderbom F."/>
        </authorList>
    </citation>
    <scope>NUCLEOTIDE SEQUENCE [LARGE SCALE GENOMIC DNA]</scope>
    <source>
        <strain evidence="2 3">TNS-C-14</strain>
    </source>
</reference>
<feature type="region of interest" description="Disordered" evidence="1">
    <location>
        <begin position="125"/>
        <end position="184"/>
    </location>
</feature>
<feature type="compositionally biased region" description="Low complexity" evidence="1">
    <location>
        <begin position="253"/>
        <end position="313"/>
    </location>
</feature>
<sequence>MTVLLEQEYKSEIDTKVFKVLVAFSQSIERSLINNQNTLHQAENTLNINIDTQPQAIDSSQFDSSNLGLYTVQLVRNVIKRSNDLSNEFNSVINIITQQQQQKDKQYKDEIQFLKSRIEQLSNTNTNNIYTNDNNEKNNNNNNIIKSDKLDNISLEDNSKENNNEEKQNVQKQSSPVGSSLSVSNKDISLDWDTKYQTEMQLNAMLSEFLKDDFEISNLNLGVSDEVSSTTSPSISTTSSTANTGLGSSGSFSPNLNTTSPSLNLSNSSANSLSTTTNNNNNNSNNSNNNNNSNNINSNINNSSNNNSSSNNNDKTQQNVQKKAMLTDLLDQIDLDSVSNTPSKQKKGKFKFF</sequence>
<feature type="compositionally biased region" description="Polar residues" evidence="1">
    <location>
        <begin position="242"/>
        <end position="252"/>
    </location>
</feature>
<feature type="compositionally biased region" description="Low complexity" evidence="1">
    <location>
        <begin position="170"/>
        <end position="184"/>
    </location>
</feature>
<feature type="compositionally biased region" description="Low complexity" evidence="1">
    <location>
        <begin position="125"/>
        <end position="145"/>
    </location>
</feature>
<gene>
    <name evidence="2" type="ORF">RB653_004768</name>
</gene>
<organism evidence="2 3">
    <name type="scientific">Dictyostelium firmibasis</name>
    <dbReference type="NCBI Taxonomy" id="79012"/>
    <lineage>
        <taxon>Eukaryota</taxon>
        <taxon>Amoebozoa</taxon>
        <taxon>Evosea</taxon>
        <taxon>Eumycetozoa</taxon>
        <taxon>Dictyostelia</taxon>
        <taxon>Dictyosteliales</taxon>
        <taxon>Dictyosteliaceae</taxon>
        <taxon>Dictyostelium</taxon>
    </lineage>
</organism>
<dbReference type="AlphaFoldDB" id="A0AAN7Z0E7"/>
<comment type="caution">
    <text evidence="2">The sequence shown here is derived from an EMBL/GenBank/DDBJ whole genome shotgun (WGS) entry which is preliminary data.</text>
</comment>
<dbReference type="Proteomes" id="UP001344447">
    <property type="component" value="Unassembled WGS sequence"/>
</dbReference>
<dbReference type="EMBL" id="JAVFKY010000001">
    <property type="protein sequence ID" value="KAK5583177.1"/>
    <property type="molecule type" value="Genomic_DNA"/>
</dbReference>
<feature type="compositionally biased region" description="Low complexity" evidence="1">
    <location>
        <begin position="228"/>
        <end position="241"/>
    </location>
</feature>
<protein>
    <submittedName>
        <fullName evidence="2">Uncharacterized protein</fullName>
    </submittedName>
</protein>
<accession>A0AAN7Z0E7</accession>
<feature type="region of interest" description="Disordered" evidence="1">
    <location>
        <begin position="225"/>
        <end position="319"/>
    </location>
</feature>
<keyword evidence="3" id="KW-1185">Reference proteome</keyword>
<evidence type="ECO:0000256" key="1">
    <source>
        <dbReference type="SAM" id="MobiDB-lite"/>
    </source>
</evidence>
<proteinExistence type="predicted"/>
<feature type="compositionally biased region" description="Basic and acidic residues" evidence="1">
    <location>
        <begin position="146"/>
        <end position="169"/>
    </location>
</feature>